<dbReference type="Pfam" id="PF01120">
    <property type="entry name" value="Alpha_L_fucos"/>
    <property type="match status" value="1"/>
</dbReference>
<dbReference type="InterPro" id="IPR017853">
    <property type="entry name" value="GH"/>
</dbReference>
<keyword evidence="4 8" id="KW-0732">Signal</keyword>
<dbReference type="GO" id="GO:0005764">
    <property type="term" value="C:lysosome"/>
    <property type="evidence" value="ECO:0007669"/>
    <property type="project" value="TreeGrafter"/>
</dbReference>
<dbReference type="GO" id="GO:0006004">
    <property type="term" value="P:fucose metabolic process"/>
    <property type="evidence" value="ECO:0007669"/>
    <property type="project" value="InterPro"/>
</dbReference>
<dbReference type="Gene3D" id="3.20.20.80">
    <property type="entry name" value="Glycosidases"/>
    <property type="match status" value="1"/>
</dbReference>
<dbReference type="OrthoDB" id="1095333at2"/>
<feature type="domain" description="Glycoside hydrolase family 29 N-terminal" evidence="9">
    <location>
        <begin position="20"/>
        <end position="378"/>
    </location>
</feature>
<evidence type="ECO:0000259" key="9">
    <source>
        <dbReference type="Pfam" id="PF01120"/>
    </source>
</evidence>
<dbReference type="SMART" id="SM00812">
    <property type="entry name" value="Alpha_L_fucos"/>
    <property type="match status" value="1"/>
</dbReference>
<accession>A0A327R4H4</accession>
<dbReference type="GO" id="GO:0016139">
    <property type="term" value="P:glycoside catabolic process"/>
    <property type="evidence" value="ECO:0007669"/>
    <property type="project" value="TreeGrafter"/>
</dbReference>
<dbReference type="InterPro" id="IPR013780">
    <property type="entry name" value="Glyco_hydro_b"/>
</dbReference>
<dbReference type="Gene3D" id="2.60.40.1180">
    <property type="entry name" value="Golgi alpha-mannosidase II"/>
    <property type="match status" value="1"/>
</dbReference>
<feature type="signal peptide" evidence="8">
    <location>
        <begin position="1"/>
        <end position="20"/>
    </location>
</feature>
<gene>
    <name evidence="10" type="ORF">LX64_00449</name>
</gene>
<keyword evidence="6" id="KW-0326">Glycosidase</keyword>
<keyword evidence="11" id="KW-1185">Reference proteome</keyword>
<dbReference type="GO" id="GO:0004560">
    <property type="term" value="F:alpha-L-fucosidase activity"/>
    <property type="evidence" value="ECO:0007669"/>
    <property type="project" value="InterPro"/>
</dbReference>
<evidence type="ECO:0000256" key="2">
    <source>
        <dbReference type="ARBA" id="ARBA00007951"/>
    </source>
</evidence>
<dbReference type="AlphaFoldDB" id="A0A327R4H4"/>
<dbReference type="RefSeq" id="WP_111596333.1">
    <property type="nucleotide sequence ID" value="NZ_QLLL01000001.1"/>
</dbReference>
<dbReference type="InterPro" id="IPR000933">
    <property type="entry name" value="Glyco_hydro_29"/>
</dbReference>
<dbReference type="InterPro" id="IPR057739">
    <property type="entry name" value="Glyco_hydro_29_N"/>
</dbReference>
<proteinExistence type="inferred from homology"/>
<evidence type="ECO:0000256" key="3">
    <source>
        <dbReference type="ARBA" id="ARBA00012662"/>
    </source>
</evidence>
<dbReference type="InterPro" id="IPR016286">
    <property type="entry name" value="FUC_metazoa-typ"/>
</dbReference>
<evidence type="ECO:0000313" key="10">
    <source>
        <dbReference type="EMBL" id="RAJ10842.1"/>
    </source>
</evidence>
<dbReference type="Proteomes" id="UP000249547">
    <property type="component" value="Unassembled WGS sequence"/>
</dbReference>
<keyword evidence="5" id="KW-0378">Hydrolase</keyword>
<evidence type="ECO:0000256" key="6">
    <source>
        <dbReference type="ARBA" id="ARBA00023295"/>
    </source>
</evidence>
<comment type="caution">
    <text evidence="10">The sequence shown here is derived from an EMBL/GenBank/DDBJ whole genome shotgun (WGS) entry which is preliminary data.</text>
</comment>
<dbReference type="PANTHER" id="PTHR10030:SF37">
    <property type="entry name" value="ALPHA-L-FUCOSIDASE-RELATED"/>
    <property type="match status" value="1"/>
</dbReference>
<dbReference type="SUPFAM" id="SSF51445">
    <property type="entry name" value="(Trans)glycosidases"/>
    <property type="match status" value="1"/>
</dbReference>
<name>A0A327R4H4_9BACT</name>
<evidence type="ECO:0000256" key="4">
    <source>
        <dbReference type="ARBA" id="ARBA00022729"/>
    </source>
</evidence>
<dbReference type="EMBL" id="QLLL01000001">
    <property type="protein sequence ID" value="RAJ10842.1"/>
    <property type="molecule type" value="Genomic_DNA"/>
</dbReference>
<evidence type="ECO:0000313" key="11">
    <source>
        <dbReference type="Proteomes" id="UP000249547"/>
    </source>
</evidence>
<feature type="site" description="May be important for catalysis" evidence="7">
    <location>
        <position position="311"/>
    </location>
</feature>
<sequence length="475" mass="54099">MKKILVALGCAMLTAGPLVAQKAGPYIPETDTAVLHKLEDWQDWKFGLIMHWGPYSQWGVVESWSLCPEDEGFTQRKPYGIPYYEYVQKYEGLAKTFNPTKFNPQRWAKATKDAGMKYMVFTTKHHDGFCMFDTKQTDYRITSPNVAFSKNPKADVTKEIFAAFRNEGIHIGAYFSKPDWNTENYWWPYFPPKDRNVNYDLKQYPERWNKFKQFTYNQIEELMTGYGKVEILWLDGGWVRPLNMHNDESLSWNKTPAQDQDIDMGGITKMARSHQPGLIVVDRSVHGPYENYRTPEQQIPNEPLSYPWETCMTLANSWSYVPGDTYKPVNTIIHNLVDIVAKGGNYLVNIGPGPDGEWHDAAYTTMEGIGAWMKLNGNAIYGTRAIAPYKDGKVCFTQHKQTNEVNAIYLLDENEQLPATITFKGITPAKGATMKVVGTNTTVKWKSTANGVEITVPASLQSKGFKHAVAFSFKH</sequence>
<dbReference type="EC" id="3.2.1.51" evidence="3"/>
<evidence type="ECO:0000256" key="8">
    <source>
        <dbReference type="SAM" id="SignalP"/>
    </source>
</evidence>
<evidence type="ECO:0000256" key="1">
    <source>
        <dbReference type="ARBA" id="ARBA00004071"/>
    </source>
</evidence>
<comment type="function">
    <text evidence="1">Alpha-L-fucosidase is responsible for hydrolyzing the alpha-1,6-linked fucose joined to the reducing-end N-acetylglucosamine of the carbohydrate moieties of glycoproteins.</text>
</comment>
<comment type="similarity">
    <text evidence="2">Belongs to the glycosyl hydrolase 29 family.</text>
</comment>
<reference evidence="10 11" key="1">
    <citation type="submission" date="2018-06" db="EMBL/GenBank/DDBJ databases">
        <title>Genomic Encyclopedia of Archaeal and Bacterial Type Strains, Phase II (KMG-II): from individual species to whole genera.</title>
        <authorList>
            <person name="Goeker M."/>
        </authorList>
    </citation>
    <scope>NUCLEOTIDE SEQUENCE [LARGE SCALE GENOMIC DNA]</scope>
    <source>
        <strain evidence="10 11">DSM 23857</strain>
    </source>
</reference>
<dbReference type="PANTHER" id="PTHR10030">
    <property type="entry name" value="ALPHA-L-FUCOSIDASE"/>
    <property type="match status" value="1"/>
</dbReference>
<protein>
    <recommendedName>
        <fullName evidence="3">alpha-L-fucosidase</fullName>
        <ecNumber evidence="3">3.2.1.51</ecNumber>
    </recommendedName>
</protein>
<dbReference type="PIRSF" id="PIRSF001092">
    <property type="entry name" value="Alpha-L-fucosidase"/>
    <property type="match status" value="1"/>
</dbReference>
<feature type="chain" id="PRO_5016399976" description="alpha-L-fucosidase" evidence="8">
    <location>
        <begin position="21"/>
        <end position="475"/>
    </location>
</feature>
<organism evidence="10 11">
    <name type="scientific">Chitinophaga skermanii</name>
    <dbReference type="NCBI Taxonomy" id="331697"/>
    <lineage>
        <taxon>Bacteria</taxon>
        <taxon>Pseudomonadati</taxon>
        <taxon>Bacteroidota</taxon>
        <taxon>Chitinophagia</taxon>
        <taxon>Chitinophagales</taxon>
        <taxon>Chitinophagaceae</taxon>
        <taxon>Chitinophaga</taxon>
    </lineage>
</organism>
<evidence type="ECO:0000256" key="5">
    <source>
        <dbReference type="ARBA" id="ARBA00022801"/>
    </source>
</evidence>
<evidence type="ECO:0000256" key="7">
    <source>
        <dbReference type="PIRSR" id="PIRSR001092-1"/>
    </source>
</evidence>